<dbReference type="InterPro" id="IPR036291">
    <property type="entry name" value="NAD(P)-bd_dom_sf"/>
</dbReference>
<evidence type="ECO:0000313" key="1">
    <source>
        <dbReference type="EMBL" id="AZN42903.1"/>
    </source>
</evidence>
<name>A0A3S9AAY8_9BACL</name>
<proteinExistence type="predicted"/>
<dbReference type="Gene3D" id="3.40.50.720">
    <property type="entry name" value="NAD(P)-binding Rossmann-like Domain"/>
    <property type="match status" value="1"/>
</dbReference>
<dbReference type="OrthoDB" id="2525805at2"/>
<dbReference type="SUPFAM" id="SSF51735">
    <property type="entry name" value="NAD(P)-binding Rossmann-fold domains"/>
    <property type="match status" value="1"/>
</dbReference>
<dbReference type="AlphaFoldDB" id="A0A3S9AAY8"/>
<protein>
    <submittedName>
        <fullName evidence="1">Gfo/Idh/MocA family oxidoreductase</fullName>
    </submittedName>
</protein>
<gene>
    <name evidence="1" type="ORF">EJC50_26815</name>
</gene>
<organism evidence="1 2">
    <name type="scientific">Paenibacillus albus</name>
    <dbReference type="NCBI Taxonomy" id="2495582"/>
    <lineage>
        <taxon>Bacteria</taxon>
        <taxon>Bacillati</taxon>
        <taxon>Bacillota</taxon>
        <taxon>Bacilli</taxon>
        <taxon>Bacillales</taxon>
        <taxon>Paenibacillaceae</taxon>
        <taxon>Paenibacillus</taxon>
    </lineage>
</organism>
<dbReference type="KEGG" id="palb:EJC50_26815"/>
<dbReference type="Gene3D" id="3.30.360.10">
    <property type="entry name" value="Dihydrodipicolinate Reductase, domain 2"/>
    <property type="match status" value="1"/>
</dbReference>
<accession>A0A3S9AAY8</accession>
<dbReference type="EMBL" id="CP034437">
    <property type="protein sequence ID" value="AZN42903.1"/>
    <property type="molecule type" value="Genomic_DNA"/>
</dbReference>
<dbReference type="Proteomes" id="UP000272528">
    <property type="component" value="Chromosome"/>
</dbReference>
<dbReference type="SUPFAM" id="SSF55347">
    <property type="entry name" value="Glyceraldehyde-3-phosphate dehydrogenase-like, C-terminal domain"/>
    <property type="match status" value="1"/>
</dbReference>
<dbReference type="RefSeq" id="WP_126018998.1">
    <property type="nucleotide sequence ID" value="NZ_CP034437.1"/>
</dbReference>
<reference evidence="2" key="1">
    <citation type="submission" date="2018-12" db="EMBL/GenBank/DDBJ databases">
        <title>Genome sequence of Peanibacillus sp.</title>
        <authorList>
            <person name="Subramani G."/>
            <person name="Srinivasan S."/>
            <person name="Kim M.K."/>
        </authorList>
    </citation>
    <scope>NUCLEOTIDE SEQUENCE [LARGE SCALE GENOMIC DNA]</scope>
    <source>
        <strain evidence="2">18JY67-1</strain>
    </source>
</reference>
<keyword evidence="2" id="KW-1185">Reference proteome</keyword>
<evidence type="ECO:0000313" key="2">
    <source>
        <dbReference type="Proteomes" id="UP000272528"/>
    </source>
</evidence>
<sequence>MAMERDVHAEHGNGAASKPKRILVLGTEKLGEWSKRPYLEVAGVVDLYGEFERLPAEDRIWLDRYPVYADVDTALARSAAELAVIIVPNDCKNTIDAERKVLERGLDLVVQKLRLDSAEDVWELVQLSRRSGSGSGNGAKFIVGEFYRYLASIRTIKSLLQDPSVVGKVEYVVWSCTLPLTANAHNRWMSSYKHVTLEDLSYHHFGTLHYLLGFHPVTLYAQSYKPSWAKVGTLPIASMQAKTAEGYRLHYLTTWGSRAEPTDYLGDIRIEGERGTIELKSGRVFITGSDGVIREAELLPARYEGFFGIFDHLHDVWEGKDTRVDGSPYTIEQFEPVLRAMYSAVRSAETGEAVLL</sequence>